<evidence type="ECO:0000256" key="1">
    <source>
        <dbReference type="SAM" id="Phobius"/>
    </source>
</evidence>
<reference evidence="2" key="1">
    <citation type="journal article" date="2020" name="Nature">
        <title>Giant virus diversity and host interactions through global metagenomics.</title>
        <authorList>
            <person name="Schulz F."/>
            <person name="Roux S."/>
            <person name="Paez-Espino D."/>
            <person name="Jungbluth S."/>
            <person name="Walsh D.A."/>
            <person name="Denef V.J."/>
            <person name="McMahon K.D."/>
            <person name="Konstantinidis K.T."/>
            <person name="Eloe-Fadrosh E.A."/>
            <person name="Kyrpides N.C."/>
            <person name="Woyke T."/>
        </authorList>
    </citation>
    <scope>NUCLEOTIDE SEQUENCE</scope>
    <source>
        <strain evidence="2">GVMAG-S-1029409-49</strain>
    </source>
</reference>
<sequence length="290" mass="33312">MVRRVVGSLTTLPKRIDSLEPTLRSIIEQTATLDAIYLNVPHTTLKGDSYTLPPFLFKEPYASIITVQRCHDYGSITKIIPTLDVEVDDTTLIITFDDDVIYKPFVVSNLLKGIERHPMSCVGISGWVLGTFPFNYELVKFVGTDREVDWLQGTHSVCYNRRFLKRNELLAHMDIPLDFHMQDDHILSFYVEKNGGTKYVVESDNPIENRESVRHIDDISGRSGFASQVADLCTILRRKGYYNAPATIHRTFGFWVLISATVLSYGVYVIYRFYTKRERTERSPQIEEVD</sequence>
<evidence type="ECO:0008006" key="3">
    <source>
        <dbReference type="Google" id="ProtNLM"/>
    </source>
</evidence>
<name>A0A6C0LXT6_9ZZZZ</name>
<organism evidence="2">
    <name type="scientific">viral metagenome</name>
    <dbReference type="NCBI Taxonomy" id="1070528"/>
    <lineage>
        <taxon>unclassified sequences</taxon>
        <taxon>metagenomes</taxon>
        <taxon>organismal metagenomes</taxon>
    </lineage>
</organism>
<keyword evidence="1" id="KW-1133">Transmembrane helix</keyword>
<accession>A0A6C0LXT6</accession>
<keyword evidence="1" id="KW-0812">Transmembrane</keyword>
<keyword evidence="1" id="KW-0472">Membrane</keyword>
<protein>
    <recommendedName>
        <fullName evidence="3">Glycosyltransferase 2-like domain-containing protein</fullName>
    </recommendedName>
</protein>
<dbReference type="EMBL" id="MN740609">
    <property type="protein sequence ID" value="QHU35467.1"/>
    <property type="molecule type" value="Genomic_DNA"/>
</dbReference>
<dbReference type="AlphaFoldDB" id="A0A6C0LXT6"/>
<proteinExistence type="predicted"/>
<feature type="transmembrane region" description="Helical" evidence="1">
    <location>
        <begin position="252"/>
        <end position="274"/>
    </location>
</feature>
<evidence type="ECO:0000313" key="2">
    <source>
        <dbReference type="EMBL" id="QHU35467.1"/>
    </source>
</evidence>